<dbReference type="EMBL" id="BK032550">
    <property type="protein sequence ID" value="DAF47101.1"/>
    <property type="molecule type" value="Genomic_DNA"/>
</dbReference>
<reference evidence="1" key="1">
    <citation type="journal article" date="2021" name="Proc. Natl. Acad. Sci. U.S.A.">
        <title>A Catalog of Tens of Thousands of Viruses from Human Metagenomes Reveals Hidden Associations with Chronic Diseases.</title>
        <authorList>
            <person name="Tisza M.J."/>
            <person name="Buck C.B."/>
        </authorList>
    </citation>
    <scope>NUCLEOTIDE SEQUENCE</scope>
    <source>
        <strain evidence="1">CtLnP14</strain>
    </source>
</reference>
<proteinExistence type="predicted"/>
<organism evidence="1">
    <name type="scientific">Siphoviridae sp. ctLnP14</name>
    <dbReference type="NCBI Taxonomy" id="2827851"/>
    <lineage>
        <taxon>Viruses</taxon>
        <taxon>Duplodnaviria</taxon>
        <taxon>Heunggongvirae</taxon>
        <taxon>Uroviricota</taxon>
        <taxon>Caudoviricetes</taxon>
    </lineage>
</organism>
<evidence type="ECO:0000313" key="1">
    <source>
        <dbReference type="EMBL" id="DAF47101.1"/>
    </source>
</evidence>
<protein>
    <submittedName>
        <fullName evidence="1">Uncharacterized protein</fullName>
    </submittedName>
</protein>
<accession>A0A8S5S7U2</accession>
<sequence>MPPSFLSLLPLHAMRGKNIWTAPSLLSPI</sequence>
<name>A0A8S5S7U2_9CAUD</name>